<dbReference type="GO" id="GO:0046872">
    <property type="term" value="F:metal ion binding"/>
    <property type="evidence" value="ECO:0007669"/>
    <property type="project" value="TreeGrafter"/>
</dbReference>
<name>A0A1H7Z1B6_9PAST</name>
<dbReference type="InterPro" id="IPR033469">
    <property type="entry name" value="CYTH-like_dom_sf"/>
</dbReference>
<dbReference type="PANTHER" id="PTHR39569:SF1">
    <property type="entry name" value="INORGANIC TRIPHOSPHATASE"/>
    <property type="match status" value="1"/>
</dbReference>
<reference evidence="3" key="2">
    <citation type="submission" date="2016-10" db="EMBL/GenBank/DDBJ databases">
        <authorList>
            <person name="de Groot N.N."/>
        </authorList>
    </citation>
    <scope>NUCLEOTIDE SEQUENCE [LARGE SCALE GENOMIC DNA]</scope>
    <source>
        <strain evidence="3">DSM 24204</strain>
    </source>
</reference>
<proteinExistence type="predicted"/>
<dbReference type="OrthoDB" id="3034217at2"/>
<sequence>MQNEIELKIMLEPHNIEEIKKWLATQPILTQHTNELINTYYDTPSLFFANQKMGLRVRQVNQHCEMTLKTKGEIVGGLHIRPEYNMNLPNDKPDFKRLDDHFNLQFSNVEDIHHSLEKVFSTDVTRTCWLIQYQNTEIEIALDQGWVKNKWGEDPICEIELELKKGELSDLMQFLNALPTLDGMYFSALSKAERGYFVGRPEKIAKKVNDLTACDSSTMTKAEKYQFEQNLADIIRILPTENAILLEQFITLSNIGILNWQQLKDYLKSQGYLKQNIRLIQQLYL</sequence>
<dbReference type="Pfam" id="PF01928">
    <property type="entry name" value="CYTH"/>
    <property type="match status" value="1"/>
</dbReference>
<dbReference type="InterPro" id="IPR023577">
    <property type="entry name" value="CYTH_domain"/>
</dbReference>
<organism evidence="3 4">
    <name type="scientific">Phocoenobacter skyensis</name>
    <dbReference type="NCBI Taxonomy" id="97481"/>
    <lineage>
        <taxon>Bacteria</taxon>
        <taxon>Pseudomonadati</taxon>
        <taxon>Pseudomonadota</taxon>
        <taxon>Gammaproteobacteria</taxon>
        <taxon>Pasteurellales</taxon>
        <taxon>Pasteurellaceae</taxon>
        <taxon>Phocoenobacter</taxon>
    </lineage>
</organism>
<dbReference type="GO" id="GO:0050355">
    <property type="term" value="F:inorganic triphosphate phosphatase activity"/>
    <property type="evidence" value="ECO:0007669"/>
    <property type="project" value="InterPro"/>
</dbReference>
<dbReference type="STRING" id="97481.SAMN05444853_12131"/>
<evidence type="ECO:0000313" key="2">
    <source>
        <dbReference type="EMBL" id="MDP8086118.1"/>
    </source>
</evidence>
<dbReference type="PANTHER" id="PTHR39569">
    <property type="entry name" value="INORGANIC TRIPHOSPHATASE"/>
    <property type="match status" value="1"/>
</dbReference>
<dbReference type="PROSITE" id="PS51707">
    <property type="entry name" value="CYTH"/>
    <property type="match status" value="1"/>
</dbReference>
<dbReference type="SMART" id="SM01118">
    <property type="entry name" value="CYTH"/>
    <property type="match status" value="1"/>
</dbReference>
<reference evidence="4" key="1">
    <citation type="submission" date="2016-10" db="EMBL/GenBank/DDBJ databases">
        <authorList>
            <person name="Varghese N."/>
            <person name="Submissions S."/>
        </authorList>
    </citation>
    <scope>NUCLEOTIDE SEQUENCE [LARGE SCALE GENOMIC DNA]</scope>
    <source>
        <strain evidence="4">DSM 24204</strain>
    </source>
</reference>
<dbReference type="Proteomes" id="UP001224812">
    <property type="component" value="Unassembled WGS sequence"/>
</dbReference>
<dbReference type="EMBL" id="FOBN01000021">
    <property type="protein sequence ID" value="SEM51358.1"/>
    <property type="molecule type" value="Genomic_DNA"/>
</dbReference>
<dbReference type="InterPro" id="IPR039013">
    <property type="entry name" value="YgiF"/>
</dbReference>
<evidence type="ECO:0000313" key="4">
    <source>
        <dbReference type="Proteomes" id="UP000198883"/>
    </source>
</evidence>
<reference evidence="2 5" key="3">
    <citation type="journal article" date="2023" name="Front. Microbiol.">
        <title>Phylogeography and host specificity of Pasteurellaceae pathogenic to sea-farmed fish in the north-east Atlantic.</title>
        <authorList>
            <person name="Gulla S."/>
            <person name="Colquhoun D.J."/>
            <person name="Olsen A.B."/>
            <person name="Spilsberg B."/>
            <person name="Lagesen K."/>
            <person name="Aakesson C.P."/>
            <person name="Strom S."/>
            <person name="Manji F."/>
            <person name="Birkbeck T.H."/>
            <person name="Nilsen H.K."/>
        </authorList>
    </citation>
    <scope>NUCLEOTIDE SEQUENCE [LARGE SCALE GENOMIC DNA]</scope>
    <source>
        <strain evidence="2 5">VIO11850</strain>
    </source>
</reference>
<dbReference type="EMBL" id="JASAVS010000023">
    <property type="protein sequence ID" value="MDP8086118.1"/>
    <property type="molecule type" value="Genomic_DNA"/>
</dbReference>
<dbReference type="AlphaFoldDB" id="A0A1H7Z1B6"/>
<keyword evidence="5" id="KW-1185">Reference proteome</keyword>
<dbReference type="GeneID" id="83544601"/>
<protein>
    <submittedName>
        <fullName evidence="3">CYTH domain-containing protein</fullName>
    </submittedName>
</protein>
<accession>A0A1H7Z1B6</accession>
<feature type="domain" description="CYTH" evidence="1">
    <location>
        <begin position="2"/>
        <end position="202"/>
    </location>
</feature>
<evidence type="ECO:0000259" key="1">
    <source>
        <dbReference type="PROSITE" id="PS51707"/>
    </source>
</evidence>
<dbReference type="CDD" id="cd07756">
    <property type="entry name" value="CYTH-like_Pase_CHAD"/>
    <property type="match status" value="1"/>
</dbReference>
<dbReference type="Proteomes" id="UP000198883">
    <property type="component" value="Unassembled WGS sequence"/>
</dbReference>
<gene>
    <name evidence="2" type="ORF">QJT92_09335</name>
    <name evidence="3" type="ORF">SAMN05444853_12131</name>
</gene>
<evidence type="ECO:0000313" key="3">
    <source>
        <dbReference type="EMBL" id="SEM51358.1"/>
    </source>
</evidence>
<evidence type="ECO:0000313" key="5">
    <source>
        <dbReference type="Proteomes" id="UP001224812"/>
    </source>
</evidence>
<dbReference type="SUPFAM" id="SSF55154">
    <property type="entry name" value="CYTH-like phosphatases"/>
    <property type="match status" value="1"/>
</dbReference>
<dbReference type="Gene3D" id="2.40.320.10">
    <property type="entry name" value="Hypothetical Protein Pfu-838710-001"/>
    <property type="match status" value="1"/>
</dbReference>
<dbReference type="RefSeq" id="WP_090922750.1">
    <property type="nucleotide sequence ID" value="NZ_CP016180.1"/>
</dbReference>